<evidence type="ECO:0000313" key="4">
    <source>
        <dbReference type="Proteomes" id="UP000199371"/>
    </source>
</evidence>
<dbReference type="Pfam" id="PF14760">
    <property type="entry name" value="Rnk_N"/>
    <property type="match status" value="1"/>
</dbReference>
<dbReference type="RefSeq" id="WP_092791833.1">
    <property type="nucleotide sequence ID" value="NZ_DASWWU010000011.1"/>
</dbReference>
<dbReference type="InterPro" id="IPR023459">
    <property type="entry name" value="Tscrpt_elong_fac_GreA/B_fam"/>
</dbReference>
<sequence length="133" mass="14364">MKTPDITVSTTDFDRLDQLLNGLPAESIASNTLRQELERANVVAPQQLPDNVVSMNSTVRFSFADGKSSCLTLVYPKDAAQSSTISILAPVGSALLGLRVGDSINWPLPGGDMSTITVDEVLYQPEREGAYHR</sequence>
<accession>A0A1H6L593</accession>
<dbReference type="GO" id="GO:0006354">
    <property type="term" value="P:DNA-templated transcription elongation"/>
    <property type="evidence" value="ECO:0007669"/>
    <property type="project" value="TreeGrafter"/>
</dbReference>
<dbReference type="InterPro" id="IPR001437">
    <property type="entry name" value="Tscrpt_elong_fac_GreA/B_C"/>
</dbReference>
<keyword evidence="3" id="KW-0251">Elongation factor</keyword>
<dbReference type="Gene3D" id="3.10.50.30">
    <property type="entry name" value="Transcription elongation factor, GreA/GreB, C-terminal domain"/>
    <property type="match status" value="1"/>
</dbReference>
<dbReference type="GO" id="GO:0070063">
    <property type="term" value="F:RNA polymerase binding"/>
    <property type="evidence" value="ECO:0007669"/>
    <property type="project" value="InterPro"/>
</dbReference>
<dbReference type="Gene3D" id="1.10.286.20">
    <property type="match status" value="1"/>
</dbReference>
<dbReference type="PANTHER" id="PTHR30437">
    <property type="entry name" value="TRANSCRIPTION ELONGATION FACTOR GREA"/>
    <property type="match status" value="1"/>
</dbReference>
<dbReference type="EMBL" id="FNXF01000004">
    <property type="protein sequence ID" value="SEH79505.1"/>
    <property type="molecule type" value="Genomic_DNA"/>
</dbReference>
<protein>
    <submittedName>
        <fullName evidence="3">GreA/GreB family elongation factor</fullName>
    </submittedName>
</protein>
<feature type="domain" description="Transcription elongation factor GreA/GreB C-terminal" evidence="1">
    <location>
        <begin position="49"/>
        <end position="121"/>
    </location>
</feature>
<organism evidence="3 4">
    <name type="scientific">Rheinheimera pacifica</name>
    <dbReference type="NCBI Taxonomy" id="173990"/>
    <lineage>
        <taxon>Bacteria</taxon>
        <taxon>Pseudomonadati</taxon>
        <taxon>Pseudomonadota</taxon>
        <taxon>Gammaproteobacteria</taxon>
        <taxon>Chromatiales</taxon>
        <taxon>Chromatiaceae</taxon>
        <taxon>Rheinheimera</taxon>
    </lineage>
</organism>
<keyword evidence="3" id="KW-0648">Protein biosynthesis</keyword>
<dbReference type="GO" id="GO:0003677">
    <property type="term" value="F:DNA binding"/>
    <property type="evidence" value="ECO:0007669"/>
    <property type="project" value="InterPro"/>
</dbReference>
<dbReference type="Pfam" id="PF01272">
    <property type="entry name" value="GreA_GreB"/>
    <property type="match status" value="1"/>
</dbReference>
<name>A0A1H6L593_9GAMM</name>
<dbReference type="SUPFAM" id="SSF54534">
    <property type="entry name" value="FKBP-like"/>
    <property type="match status" value="1"/>
</dbReference>
<proteinExistence type="predicted"/>
<dbReference type="OrthoDB" id="192847at2"/>
<dbReference type="InterPro" id="IPR036953">
    <property type="entry name" value="GreA/GreB_C_sf"/>
</dbReference>
<dbReference type="NCBIfam" id="NF004396">
    <property type="entry name" value="PRK05753.1"/>
    <property type="match status" value="1"/>
</dbReference>
<dbReference type="STRING" id="173990.SAMN05660691_01477"/>
<dbReference type="PANTHER" id="PTHR30437:SF5">
    <property type="entry name" value="REGULATOR OF NUCLEOSIDE DIPHOSPHATE KINASE"/>
    <property type="match status" value="1"/>
</dbReference>
<keyword evidence="4" id="KW-1185">Reference proteome</keyword>
<dbReference type="GO" id="GO:0032784">
    <property type="term" value="P:regulation of DNA-templated transcription elongation"/>
    <property type="evidence" value="ECO:0007669"/>
    <property type="project" value="InterPro"/>
</dbReference>
<reference evidence="4" key="1">
    <citation type="submission" date="2016-10" db="EMBL/GenBank/DDBJ databases">
        <authorList>
            <person name="Varghese N."/>
            <person name="Submissions S."/>
        </authorList>
    </citation>
    <scope>NUCLEOTIDE SEQUENCE [LARGE SCALE GENOMIC DNA]</scope>
    <source>
        <strain evidence="4">DSM 17616</strain>
    </source>
</reference>
<dbReference type="AlphaFoldDB" id="A0A1H6L593"/>
<evidence type="ECO:0000259" key="1">
    <source>
        <dbReference type="Pfam" id="PF01272"/>
    </source>
</evidence>
<evidence type="ECO:0000313" key="3">
    <source>
        <dbReference type="EMBL" id="SEH79505.1"/>
    </source>
</evidence>
<evidence type="ECO:0000259" key="2">
    <source>
        <dbReference type="Pfam" id="PF14760"/>
    </source>
</evidence>
<dbReference type="InterPro" id="IPR029462">
    <property type="entry name" value="Rnk_N"/>
</dbReference>
<dbReference type="Proteomes" id="UP000199371">
    <property type="component" value="Unassembled WGS sequence"/>
</dbReference>
<gene>
    <name evidence="3" type="ORF">SAMN05660691_01477</name>
</gene>
<dbReference type="GO" id="GO:0003746">
    <property type="term" value="F:translation elongation factor activity"/>
    <property type="evidence" value="ECO:0007669"/>
    <property type="project" value="UniProtKB-KW"/>
</dbReference>
<feature type="domain" description="Regulator of nucleoside diphosphate kinase N-terminal" evidence="2">
    <location>
        <begin position="4"/>
        <end position="43"/>
    </location>
</feature>